<dbReference type="InterPro" id="IPR001867">
    <property type="entry name" value="OmpR/PhoB-type_DNA-bd"/>
</dbReference>
<dbReference type="GO" id="GO:0032993">
    <property type="term" value="C:protein-DNA complex"/>
    <property type="evidence" value="ECO:0007669"/>
    <property type="project" value="TreeGrafter"/>
</dbReference>
<feature type="domain" description="Response regulatory" evidence="10">
    <location>
        <begin position="4"/>
        <end position="116"/>
    </location>
</feature>
<dbReference type="Proteomes" id="UP000236311">
    <property type="component" value="Unassembled WGS sequence"/>
</dbReference>
<dbReference type="PANTHER" id="PTHR48111:SF2">
    <property type="entry name" value="RESPONSE REGULATOR SAER"/>
    <property type="match status" value="1"/>
</dbReference>
<dbReference type="PROSITE" id="PS51755">
    <property type="entry name" value="OMPR_PHOB"/>
    <property type="match status" value="1"/>
</dbReference>
<evidence type="ECO:0000256" key="6">
    <source>
        <dbReference type="ARBA" id="ARBA00023163"/>
    </source>
</evidence>
<dbReference type="OrthoDB" id="9790442at2"/>
<evidence type="ECO:0000256" key="1">
    <source>
        <dbReference type="ARBA" id="ARBA00018672"/>
    </source>
</evidence>
<name>A0A2K4ZMS8_9FIRM</name>
<dbReference type="Pfam" id="PF00486">
    <property type="entry name" value="Trans_reg_C"/>
    <property type="match status" value="1"/>
</dbReference>
<keyword evidence="2 8" id="KW-0597">Phosphoprotein</keyword>
<dbReference type="GO" id="GO:0006355">
    <property type="term" value="P:regulation of DNA-templated transcription"/>
    <property type="evidence" value="ECO:0007669"/>
    <property type="project" value="InterPro"/>
</dbReference>
<dbReference type="CDD" id="cd17574">
    <property type="entry name" value="REC_OmpR"/>
    <property type="match status" value="1"/>
</dbReference>
<evidence type="ECO:0000256" key="7">
    <source>
        <dbReference type="ARBA" id="ARBA00024867"/>
    </source>
</evidence>
<dbReference type="PANTHER" id="PTHR48111">
    <property type="entry name" value="REGULATOR OF RPOS"/>
    <property type="match status" value="1"/>
</dbReference>
<reference evidence="12 13" key="1">
    <citation type="submission" date="2018-01" db="EMBL/GenBank/DDBJ databases">
        <authorList>
            <person name="Gaut B.S."/>
            <person name="Morton B.R."/>
            <person name="Clegg M.T."/>
            <person name="Duvall M.R."/>
        </authorList>
    </citation>
    <scope>NUCLEOTIDE SEQUENCE [LARGE SCALE GENOMIC DNA]</scope>
    <source>
        <strain evidence="12">GP69</strain>
    </source>
</reference>
<dbReference type="Gene3D" id="3.40.50.2300">
    <property type="match status" value="1"/>
</dbReference>
<evidence type="ECO:0000256" key="9">
    <source>
        <dbReference type="PROSITE-ProRule" id="PRU01091"/>
    </source>
</evidence>
<feature type="DNA-binding region" description="OmpR/PhoB-type" evidence="9">
    <location>
        <begin position="125"/>
        <end position="224"/>
    </location>
</feature>
<dbReference type="SMART" id="SM00862">
    <property type="entry name" value="Trans_reg_C"/>
    <property type="match status" value="1"/>
</dbReference>
<dbReference type="Pfam" id="PF00072">
    <property type="entry name" value="Response_reg"/>
    <property type="match status" value="1"/>
</dbReference>
<gene>
    <name evidence="12" type="primary">yycF_4</name>
    <name evidence="12" type="ORF">AMURIS_04541</name>
</gene>
<dbReference type="PROSITE" id="PS50110">
    <property type="entry name" value="RESPONSE_REGULATORY"/>
    <property type="match status" value="1"/>
</dbReference>
<dbReference type="SMART" id="SM00448">
    <property type="entry name" value="REC"/>
    <property type="match status" value="1"/>
</dbReference>
<evidence type="ECO:0000259" key="10">
    <source>
        <dbReference type="PROSITE" id="PS50110"/>
    </source>
</evidence>
<dbReference type="InterPro" id="IPR039420">
    <property type="entry name" value="WalR-like"/>
</dbReference>
<keyword evidence="6" id="KW-0804">Transcription</keyword>
<sequence>MAYKILIIDDDTELLKMLKKYFEIKKYEVITAENGVEGLQKIKLQPDIILLDVNMPNLDGIEVCRRVRDKVDCPILFLTARVEEQDVVNGFSSGGDDYILKPFRLKELDARITAHLKRETRRKEKTEVCFQGELCIDYQAKTVQIHADYLELTKSEYGIIEFLTMNPGMVFDKERIYERVCGYDAEGDSRVVTELIRRIRKKIQQYTENKYIETVWGMGYRWIK</sequence>
<dbReference type="AlphaFoldDB" id="A0A2K4ZMS8"/>
<evidence type="ECO:0000256" key="3">
    <source>
        <dbReference type="ARBA" id="ARBA00023012"/>
    </source>
</evidence>
<evidence type="ECO:0000256" key="4">
    <source>
        <dbReference type="ARBA" id="ARBA00023015"/>
    </source>
</evidence>
<protein>
    <recommendedName>
        <fullName evidence="1">Stage 0 sporulation protein A homolog</fullName>
    </recommendedName>
</protein>
<dbReference type="CDD" id="cd00383">
    <property type="entry name" value="trans_reg_C"/>
    <property type="match status" value="1"/>
</dbReference>
<evidence type="ECO:0000256" key="8">
    <source>
        <dbReference type="PROSITE-ProRule" id="PRU00169"/>
    </source>
</evidence>
<dbReference type="InterPro" id="IPR011006">
    <property type="entry name" value="CheY-like_superfamily"/>
</dbReference>
<feature type="modified residue" description="4-aspartylphosphate" evidence="8">
    <location>
        <position position="52"/>
    </location>
</feature>
<accession>A0A2K4ZMS8</accession>
<dbReference type="GO" id="GO:0000156">
    <property type="term" value="F:phosphorelay response regulator activity"/>
    <property type="evidence" value="ECO:0007669"/>
    <property type="project" value="TreeGrafter"/>
</dbReference>
<dbReference type="RefSeq" id="WP_103241769.1">
    <property type="nucleotide sequence ID" value="NZ_JANJZD010000033.1"/>
</dbReference>
<evidence type="ECO:0000256" key="5">
    <source>
        <dbReference type="ARBA" id="ARBA00023125"/>
    </source>
</evidence>
<proteinExistence type="predicted"/>
<dbReference type="GO" id="GO:0005829">
    <property type="term" value="C:cytosol"/>
    <property type="evidence" value="ECO:0007669"/>
    <property type="project" value="TreeGrafter"/>
</dbReference>
<keyword evidence="13" id="KW-1185">Reference proteome</keyword>
<evidence type="ECO:0000313" key="12">
    <source>
        <dbReference type="EMBL" id="SOY31793.1"/>
    </source>
</evidence>
<keyword evidence="4" id="KW-0805">Transcription regulation</keyword>
<keyword evidence="3" id="KW-0902">Two-component regulatory system</keyword>
<dbReference type="EMBL" id="OFSM01000031">
    <property type="protein sequence ID" value="SOY31793.1"/>
    <property type="molecule type" value="Genomic_DNA"/>
</dbReference>
<dbReference type="Gene3D" id="1.10.10.10">
    <property type="entry name" value="Winged helix-like DNA-binding domain superfamily/Winged helix DNA-binding domain"/>
    <property type="match status" value="1"/>
</dbReference>
<dbReference type="InterPro" id="IPR036388">
    <property type="entry name" value="WH-like_DNA-bd_sf"/>
</dbReference>
<evidence type="ECO:0000256" key="2">
    <source>
        <dbReference type="ARBA" id="ARBA00022553"/>
    </source>
</evidence>
<keyword evidence="5 9" id="KW-0238">DNA-binding</keyword>
<evidence type="ECO:0000313" key="13">
    <source>
        <dbReference type="Proteomes" id="UP000236311"/>
    </source>
</evidence>
<dbReference type="GO" id="GO:0000976">
    <property type="term" value="F:transcription cis-regulatory region binding"/>
    <property type="evidence" value="ECO:0007669"/>
    <property type="project" value="TreeGrafter"/>
</dbReference>
<dbReference type="FunFam" id="3.40.50.2300:FF:000001">
    <property type="entry name" value="DNA-binding response regulator PhoB"/>
    <property type="match status" value="1"/>
</dbReference>
<dbReference type="SUPFAM" id="SSF52172">
    <property type="entry name" value="CheY-like"/>
    <property type="match status" value="1"/>
</dbReference>
<dbReference type="InterPro" id="IPR001789">
    <property type="entry name" value="Sig_transdc_resp-reg_receiver"/>
</dbReference>
<comment type="function">
    <text evidence="7">May play the central regulatory role in sporulation. It may be an element of the effector pathway responsible for the activation of sporulation genes in response to nutritional stress. Spo0A may act in concert with spo0H (a sigma factor) to control the expression of some genes that are critical to the sporulation process.</text>
</comment>
<feature type="domain" description="OmpR/PhoB-type" evidence="11">
    <location>
        <begin position="125"/>
        <end position="224"/>
    </location>
</feature>
<organism evidence="12 13">
    <name type="scientific">Acetatifactor muris</name>
    <dbReference type="NCBI Taxonomy" id="879566"/>
    <lineage>
        <taxon>Bacteria</taxon>
        <taxon>Bacillati</taxon>
        <taxon>Bacillota</taxon>
        <taxon>Clostridia</taxon>
        <taxon>Lachnospirales</taxon>
        <taxon>Lachnospiraceae</taxon>
        <taxon>Acetatifactor</taxon>
    </lineage>
</organism>
<dbReference type="Gene3D" id="6.10.250.690">
    <property type="match status" value="1"/>
</dbReference>
<evidence type="ECO:0000259" key="11">
    <source>
        <dbReference type="PROSITE" id="PS51755"/>
    </source>
</evidence>